<protein>
    <submittedName>
        <fullName evidence="2">Uncharacterized protein</fullName>
    </submittedName>
</protein>
<reference evidence="2 3" key="1">
    <citation type="submission" date="2023-02" db="EMBL/GenBank/DDBJ databases">
        <title>LHISI_Scaffold_Assembly.</title>
        <authorList>
            <person name="Stuart O.P."/>
            <person name="Cleave R."/>
            <person name="Magrath M.J.L."/>
            <person name="Mikheyev A.S."/>
        </authorList>
    </citation>
    <scope>NUCLEOTIDE SEQUENCE [LARGE SCALE GENOMIC DNA]</scope>
    <source>
        <strain evidence="2">Daus_M_001</strain>
        <tissue evidence="2">Leg muscle</tissue>
    </source>
</reference>
<evidence type="ECO:0000256" key="1">
    <source>
        <dbReference type="SAM" id="MobiDB-lite"/>
    </source>
</evidence>
<feature type="compositionally biased region" description="Basic residues" evidence="1">
    <location>
        <begin position="171"/>
        <end position="181"/>
    </location>
</feature>
<name>A0ABQ9HM31_9NEOP</name>
<dbReference type="Proteomes" id="UP001159363">
    <property type="component" value="Chromosome X"/>
</dbReference>
<evidence type="ECO:0000313" key="3">
    <source>
        <dbReference type="Proteomes" id="UP001159363"/>
    </source>
</evidence>
<accession>A0ABQ9HM31</accession>
<proteinExistence type="predicted"/>
<dbReference type="EMBL" id="JARBHB010000004">
    <property type="protein sequence ID" value="KAJ8885403.1"/>
    <property type="molecule type" value="Genomic_DNA"/>
</dbReference>
<feature type="region of interest" description="Disordered" evidence="1">
    <location>
        <begin position="147"/>
        <end position="181"/>
    </location>
</feature>
<gene>
    <name evidence="2" type="ORF">PR048_011600</name>
</gene>
<organism evidence="2 3">
    <name type="scientific">Dryococelus australis</name>
    <dbReference type="NCBI Taxonomy" id="614101"/>
    <lineage>
        <taxon>Eukaryota</taxon>
        <taxon>Metazoa</taxon>
        <taxon>Ecdysozoa</taxon>
        <taxon>Arthropoda</taxon>
        <taxon>Hexapoda</taxon>
        <taxon>Insecta</taxon>
        <taxon>Pterygota</taxon>
        <taxon>Neoptera</taxon>
        <taxon>Polyneoptera</taxon>
        <taxon>Phasmatodea</taxon>
        <taxon>Verophasmatodea</taxon>
        <taxon>Anareolatae</taxon>
        <taxon>Phasmatidae</taxon>
        <taxon>Eurycanthinae</taxon>
        <taxon>Dryococelus</taxon>
    </lineage>
</organism>
<keyword evidence="3" id="KW-1185">Reference proteome</keyword>
<comment type="caution">
    <text evidence="2">The sequence shown here is derived from an EMBL/GenBank/DDBJ whole genome shotgun (WGS) entry which is preliminary data.</text>
</comment>
<sequence length="596" mass="65014">MLFPGRQLLYVLEKREDLSLSGSLLYRLSACGGITLQHTSTLGVMVAERLDNSPPTKVNRVQHPTGSLQIFASGNRAGRCRWSVGFLGDLPLPPPPSFRRCSTLTSPSSALKTSLARGSQSPREAAQGKLASDVMFARVLQPLAPVAQPVGEPPPEHGVASGMQGEENGRSLRKPADKRHRRARLQRAWIRERPHRQVNYARSPETSTRGILLFPAQSTICGDIHGDSLPFLWQPFHELSNGFWPRLTSPHPAIQFIPKMFCRVEVGVPGGPVQSANIVAGVPLHSSPVVIFGRLLTRGWDERVIPEKTRRKAAPSGAIPTCENSVVTRPGIEHRFALVGGEKSNRSATAAHGNVGTSRALPYPSPSSPLQDGRPYSRLPFERSNLSRDLLEVQWSPTSIFQGQGGRLINQGVAGSCPGASDAADFQFACRIGNLSPSQYQLSSATTTRQKKIGRVAPCPHSSGVGWPTCSWRVAGSLPGASDVADGRQAECLAVNDLPFPHAALTDDVTARLACHSWLADLLTRECMHMCANHYGKEERKKDKERKEGMRRKECKREKVGALGEYPRHESIKNEILVTKMTAQDISALATNMTAY</sequence>
<evidence type="ECO:0000313" key="2">
    <source>
        <dbReference type="EMBL" id="KAJ8885403.1"/>
    </source>
</evidence>
<feature type="region of interest" description="Disordered" evidence="1">
    <location>
        <begin position="343"/>
        <end position="375"/>
    </location>
</feature>